<dbReference type="EMBL" id="SOZI01000131">
    <property type="protein sequence ID" value="TNY18587.1"/>
    <property type="molecule type" value="Genomic_DNA"/>
</dbReference>
<proteinExistence type="predicted"/>
<accession>A0A5C5FNY5</accession>
<gene>
    <name evidence="2" type="ORF">DMC30DRAFT_402728</name>
</gene>
<evidence type="ECO:0000313" key="3">
    <source>
        <dbReference type="Proteomes" id="UP000311382"/>
    </source>
</evidence>
<comment type="caution">
    <text evidence="2">The sequence shown here is derived from an EMBL/GenBank/DDBJ whole genome shotgun (WGS) entry which is preliminary data.</text>
</comment>
<protein>
    <submittedName>
        <fullName evidence="2">Uncharacterized protein</fullName>
    </submittedName>
</protein>
<keyword evidence="3" id="KW-1185">Reference proteome</keyword>
<reference evidence="2 3" key="1">
    <citation type="submission" date="2019-03" db="EMBL/GenBank/DDBJ databases">
        <title>Rhodosporidium diobovatum UCD-FST 08-225 genome sequencing, assembly, and annotation.</title>
        <authorList>
            <person name="Fakankun I.U."/>
            <person name="Fristensky B."/>
            <person name="Levin D.B."/>
        </authorList>
    </citation>
    <scope>NUCLEOTIDE SEQUENCE [LARGE SCALE GENOMIC DNA]</scope>
    <source>
        <strain evidence="2 3">UCD-FST 08-225</strain>
    </source>
</reference>
<feature type="non-terminal residue" evidence="2">
    <location>
        <position position="210"/>
    </location>
</feature>
<organism evidence="2 3">
    <name type="scientific">Rhodotorula diobovata</name>
    <dbReference type="NCBI Taxonomy" id="5288"/>
    <lineage>
        <taxon>Eukaryota</taxon>
        <taxon>Fungi</taxon>
        <taxon>Dikarya</taxon>
        <taxon>Basidiomycota</taxon>
        <taxon>Pucciniomycotina</taxon>
        <taxon>Microbotryomycetes</taxon>
        <taxon>Sporidiobolales</taxon>
        <taxon>Sporidiobolaceae</taxon>
        <taxon>Rhodotorula</taxon>
    </lineage>
</organism>
<dbReference type="AlphaFoldDB" id="A0A5C5FNY5"/>
<name>A0A5C5FNY5_9BASI</name>
<sequence length="210" mass="22964">MHPPRYSPLMREIGHVVFDPLDVRSEIEEGGEGAERVGPGRRARAGARGRLGSRSAEGWVATWSTCRRRRTVESVDLFLSLRVLVFDPPALARLLAGSSTSPALGGTSSRGVQRGWIATTHSERERDALLRPAPPTTRAPRARRRAPNLVQLAAQLPHLGACAALVRRLVLVCVSEVDEARHGYRMGRSDRLVGDERRGGERGQREGGTL</sequence>
<evidence type="ECO:0000256" key="1">
    <source>
        <dbReference type="SAM" id="MobiDB-lite"/>
    </source>
</evidence>
<evidence type="ECO:0000313" key="2">
    <source>
        <dbReference type="EMBL" id="TNY18587.1"/>
    </source>
</evidence>
<feature type="region of interest" description="Disordered" evidence="1">
    <location>
        <begin position="28"/>
        <end position="49"/>
    </location>
</feature>
<dbReference type="Proteomes" id="UP000311382">
    <property type="component" value="Unassembled WGS sequence"/>
</dbReference>